<feature type="chain" id="PRO_5045680798" evidence="2">
    <location>
        <begin position="21"/>
        <end position="332"/>
    </location>
</feature>
<dbReference type="Gene3D" id="3.40.50.720">
    <property type="entry name" value="NAD(P)-binding Rossmann-like Domain"/>
    <property type="match status" value="1"/>
</dbReference>
<keyword evidence="4" id="KW-1185">Reference proteome</keyword>
<keyword evidence="1" id="KW-0560">Oxidoreductase</keyword>
<evidence type="ECO:0000313" key="4">
    <source>
        <dbReference type="Proteomes" id="UP001408356"/>
    </source>
</evidence>
<dbReference type="InterPro" id="IPR036291">
    <property type="entry name" value="NAD(P)-bd_dom_sf"/>
</dbReference>
<organism evidence="3 4">
    <name type="scientific">Seiridium unicorne</name>
    <dbReference type="NCBI Taxonomy" id="138068"/>
    <lineage>
        <taxon>Eukaryota</taxon>
        <taxon>Fungi</taxon>
        <taxon>Dikarya</taxon>
        <taxon>Ascomycota</taxon>
        <taxon>Pezizomycotina</taxon>
        <taxon>Sordariomycetes</taxon>
        <taxon>Xylariomycetidae</taxon>
        <taxon>Amphisphaeriales</taxon>
        <taxon>Sporocadaceae</taxon>
        <taxon>Seiridium</taxon>
    </lineage>
</organism>
<evidence type="ECO:0000256" key="1">
    <source>
        <dbReference type="ARBA" id="ARBA00023002"/>
    </source>
</evidence>
<keyword evidence="2" id="KW-0732">Signal</keyword>
<evidence type="ECO:0000256" key="2">
    <source>
        <dbReference type="SAM" id="SignalP"/>
    </source>
</evidence>
<feature type="signal peptide" evidence="2">
    <location>
        <begin position="1"/>
        <end position="20"/>
    </location>
</feature>
<name>A0ABR2VDE9_9PEZI</name>
<dbReference type="Proteomes" id="UP001408356">
    <property type="component" value="Unassembled WGS sequence"/>
</dbReference>
<dbReference type="InterPro" id="IPR002347">
    <property type="entry name" value="SDR_fam"/>
</dbReference>
<dbReference type="EMBL" id="JARVKF010000027">
    <property type="protein sequence ID" value="KAK9424923.1"/>
    <property type="molecule type" value="Genomic_DNA"/>
</dbReference>
<gene>
    <name evidence="3" type="ORF">SUNI508_13308</name>
</gene>
<evidence type="ECO:0000313" key="3">
    <source>
        <dbReference type="EMBL" id="KAK9424923.1"/>
    </source>
</evidence>
<dbReference type="PANTHER" id="PTHR43157">
    <property type="entry name" value="PHOSPHATIDYLINOSITOL-GLYCAN BIOSYNTHESIS CLASS F PROTEIN-RELATED"/>
    <property type="match status" value="1"/>
</dbReference>
<dbReference type="PRINTS" id="PR00081">
    <property type="entry name" value="GDHRDH"/>
</dbReference>
<dbReference type="Pfam" id="PF00106">
    <property type="entry name" value="adh_short"/>
    <property type="match status" value="1"/>
</dbReference>
<protein>
    <submittedName>
        <fullName evidence="3">Short-chain dehydrogenase/reductase family protein</fullName>
    </submittedName>
</protein>
<comment type="caution">
    <text evidence="3">The sequence shown here is derived from an EMBL/GenBank/DDBJ whole genome shotgun (WGS) entry which is preliminary data.</text>
</comment>
<reference evidence="3 4" key="1">
    <citation type="journal article" date="2024" name="J. Plant Pathol.">
        <title>Sequence and assembly of the genome of Seiridium unicorne, isolate CBS 538.82, causal agent of cypress canker disease.</title>
        <authorList>
            <person name="Scali E."/>
            <person name="Rocca G.D."/>
            <person name="Danti R."/>
            <person name="Garbelotto M."/>
            <person name="Barberini S."/>
            <person name="Baroncelli R."/>
            <person name="Emiliani G."/>
        </authorList>
    </citation>
    <scope>NUCLEOTIDE SEQUENCE [LARGE SCALE GENOMIC DNA]</scope>
    <source>
        <strain evidence="3 4">BM-138-508</strain>
    </source>
</reference>
<dbReference type="PANTHER" id="PTHR43157:SF31">
    <property type="entry name" value="PHOSPHATIDYLINOSITOL-GLYCAN BIOSYNTHESIS CLASS F PROTEIN"/>
    <property type="match status" value="1"/>
</dbReference>
<accession>A0ABR2VDE9</accession>
<dbReference type="SUPFAM" id="SSF51735">
    <property type="entry name" value="NAD(P)-binding Rossmann-fold domains"/>
    <property type="match status" value="1"/>
</dbReference>
<proteinExistence type="predicted"/>
<sequence length="332" mass="37039">MGIIGAFLAFWHSHIFVTLPTPTKQFTGQTIIVTGSNTGLGLEAARQLVQLDAAKVILAVRSLDRGNAAKSSIEASTGRQGVVEVWELDLSRYDSVKTFGERINSTLERLDVVVENAGVLTQKWAMAEDNEITITINVVSTFLLALLVLPKLRETSTKFAKDVVLTFTGSFVHWITLFPERKADRIFEETARKEKARLWDRYNVSKLMELLVFRQLSDKLSASPKPGRIITSILNPGVVETDLNREVQLGILGIPRRIFMRIVGRRPVEGSRTLVHAAEGAPETHGQYLDDCRIGKVSTFVTSQDGIETQKRLWEELIENLESIQPGISQNI</sequence>